<keyword evidence="2" id="KW-0812">Transmembrane</keyword>
<evidence type="ECO:0000256" key="2">
    <source>
        <dbReference type="SAM" id="Phobius"/>
    </source>
</evidence>
<protein>
    <submittedName>
        <fullName evidence="3">Uncharacterized protein</fullName>
    </submittedName>
</protein>
<gene>
    <name evidence="3" type="ORF">KH142_01920</name>
</gene>
<feature type="region of interest" description="Disordered" evidence="1">
    <location>
        <begin position="341"/>
        <end position="370"/>
    </location>
</feature>
<dbReference type="AlphaFoldDB" id="A0A943UW59"/>
<feature type="compositionally biased region" description="Acidic residues" evidence="1">
    <location>
        <begin position="352"/>
        <end position="370"/>
    </location>
</feature>
<name>A0A943UW59_9ACTN</name>
<feature type="region of interest" description="Disordered" evidence="1">
    <location>
        <begin position="1"/>
        <end position="211"/>
    </location>
</feature>
<organism evidence="3 4">
    <name type="scientific">Slackia piriformis</name>
    <dbReference type="NCBI Taxonomy" id="626934"/>
    <lineage>
        <taxon>Bacteria</taxon>
        <taxon>Bacillati</taxon>
        <taxon>Actinomycetota</taxon>
        <taxon>Coriobacteriia</taxon>
        <taxon>Eggerthellales</taxon>
        <taxon>Eggerthellaceae</taxon>
        <taxon>Slackia</taxon>
    </lineage>
</organism>
<reference evidence="3" key="1">
    <citation type="submission" date="2021-02" db="EMBL/GenBank/DDBJ databases">
        <title>Infant gut strain persistence is associated with maternal origin, phylogeny, and functional potential including surface adhesion and iron acquisition.</title>
        <authorList>
            <person name="Lou Y.C."/>
        </authorList>
    </citation>
    <scope>NUCLEOTIDE SEQUENCE</scope>
    <source>
        <strain evidence="3">L2_039_000G1_dasL2_039_000G1_concoct_11</strain>
    </source>
</reference>
<comment type="caution">
    <text evidence="3">The sequence shown here is derived from an EMBL/GenBank/DDBJ whole genome shotgun (WGS) entry which is preliminary data.</text>
</comment>
<sequence>MASSDKRPSVKGRKKAQAPFAREGKADAPDRDDAACESGAEDMPGKGGAAEEGLQPVVSDTAASVDGVPSPPSFKLISSRGKRPATPVVSASDSDGLAPDASGVSGAAPCPISPPRGGSGLAVLPEQPSDFFDLGDLDDGGASSCESARRLPAIPLAGRKPSRAQDGRGSHDDVFAEASPRVEASSSEGQPEQSADLRGRSTSRKATEREKAIVRGRKRKIVFAAIVSTCIIAIAVSGLLFWNAYLRYDDASDIQGEWQVADGSMTVVIDGDSIDMPESLSYAYALDTWKKEISFSFEDLKGGGSYRFTSDRKGLVIRENAGDGASALTLVKLSDDVSAAPRLGDARTQEAPSEDAASDAGDGQEVDGDA</sequence>
<evidence type="ECO:0000313" key="3">
    <source>
        <dbReference type="EMBL" id="MBS6940239.1"/>
    </source>
</evidence>
<feature type="compositionally biased region" description="Polar residues" evidence="1">
    <location>
        <begin position="184"/>
        <end position="193"/>
    </location>
</feature>
<accession>A0A943UW59</accession>
<feature type="compositionally biased region" description="Basic and acidic residues" evidence="1">
    <location>
        <begin position="163"/>
        <end position="174"/>
    </location>
</feature>
<evidence type="ECO:0000313" key="4">
    <source>
        <dbReference type="Proteomes" id="UP000727506"/>
    </source>
</evidence>
<dbReference type="Proteomes" id="UP000727506">
    <property type="component" value="Unassembled WGS sequence"/>
</dbReference>
<dbReference type="EMBL" id="JAGZSV010000018">
    <property type="protein sequence ID" value="MBS6940239.1"/>
    <property type="molecule type" value="Genomic_DNA"/>
</dbReference>
<keyword evidence="2" id="KW-0472">Membrane</keyword>
<evidence type="ECO:0000256" key="1">
    <source>
        <dbReference type="SAM" id="MobiDB-lite"/>
    </source>
</evidence>
<feature type="transmembrane region" description="Helical" evidence="2">
    <location>
        <begin position="221"/>
        <end position="242"/>
    </location>
</feature>
<feature type="compositionally biased region" description="Basic and acidic residues" evidence="1">
    <location>
        <begin position="195"/>
        <end position="211"/>
    </location>
</feature>
<proteinExistence type="predicted"/>
<keyword evidence="2" id="KW-1133">Transmembrane helix</keyword>
<feature type="compositionally biased region" description="Basic and acidic residues" evidence="1">
    <location>
        <begin position="22"/>
        <end position="34"/>
    </location>
</feature>